<feature type="compositionally biased region" description="Basic residues" evidence="6">
    <location>
        <begin position="575"/>
        <end position="584"/>
    </location>
</feature>
<dbReference type="Gene3D" id="3.40.50.300">
    <property type="entry name" value="P-loop containing nucleotide triphosphate hydrolases"/>
    <property type="match status" value="2"/>
</dbReference>
<keyword evidence="5" id="KW-0347">Helicase</keyword>
<dbReference type="Pfam" id="PF00271">
    <property type="entry name" value="Helicase_C"/>
    <property type="match status" value="1"/>
</dbReference>
<dbReference type="InterPro" id="IPR001650">
    <property type="entry name" value="Helicase_C-like"/>
</dbReference>
<evidence type="ECO:0000256" key="5">
    <source>
        <dbReference type="RuleBase" id="RU365068"/>
    </source>
</evidence>
<evidence type="ECO:0000259" key="7">
    <source>
        <dbReference type="PROSITE" id="PS51192"/>
    </source>
</evidence>
<dbReference type="AlphaFoldDB" id="A0A7S3NIK4"/>
<evidence type="ECO:0000256" key="4">
    <source>
        <dbReference type="ARBA" id="ARBA00022884"/>
    </source>
</evidence>
<dbReference type="GO" id="GO:0016787">
    <property type="term" value="F:hydrolase activity"/>
    <property type="evidence" value="ECO:0007669"/>
    <property type="project" value="UniProtKB-KW"/>
</dbReference>
<evidence type="ECO:0000313" key="9">
    <source>
        <dbReference type="EMBL" id="CAE0363238.1"/>
    </source>
</evidence>
<gene>
    <name evidence="9" type="ORF">ALAG00032_LOCUS3979</name>
</gene>
<feature type="compositionally biased region" description="Basic and acidic residues" evidence="6">
    <location>
        <begin position="18"/>
        <end position="29"/>
    </location>
</feature>
<dbReference type="GO" id="GO:0005524">
    <property type="term" value="F:ATP binding"/>
    <property type="evidence" value="ECO:0007669"/>
    <property type="project" value="UniProtKB-UniRule"/>
</dbReference>
<comment type="function">
    <text evidence="5">RNA helicase.</text>
</comment>
<proteinExistence type="inferred from homology"/>
<evidence type="ECO:0000259" key="8">
    <source>
        <dbReference type="PROSITE" id="PS51194"/>
    </source>
</evidence>
<feature type="region of interest" description="Disordered" evidence="6">
    <location>
        <begin position="552"/>
        <end position="584"/>
    </location>
</feature>
<keyword evidence="2 5" id="KW-0378">Hydrolase</keyword>
<dbReference type="CDD" id="cd18787">
    <property type="entry name" value="SF2_C_DEAD"/>
    <property type="match status" value="1"/>
</dbReference>
<dbReference type="SUPFAM" id="SSF52540">
    <property type="entry name" value="P-loop containing nucleoside triphosphate hydrolases"/>
    <property type="match status" value="2"/>
</dbReference>
<dbReference type="InterPro" id="IPR011545">
    <property type="entry name" value="DEAD/DEAH_box_helicase_dom"/>
</dbReference>
<dbReference type="Pfam" id="PF00270">
    <property type="entry name" value="DEAD"/>
    <property type="match status" value="1"/>
</dbReference>
<dbReference type="EMBL" id="HBIJ01005627">
    <property type="protein sequence ID" value="CAE0363238.1"/>
    <property type="molecule type" value="Transcribed_RNA"/>
</dbReference>
<comment type="similarity">
    <text evidence="5">Belongs to the DEAD box helicase family.</text>
</comment>
<comment type="domain">
    <text evidence="5">The Q motif is unique to and characteristic of the DEAD box family of RNA helicases and controls ATP binding and hydrolysis.</text>
</comment>
<dbReference type="SMART" id="SM00490">
    <property type="entry name" value="HELICc"/>
    <property type="match status" value="1"/>
</dbReference>
<feature type="domain" description="Helicase ATP-binding" evidence="7">
    <location>
        <begin position="90"/>
        <end position="268"/>
    </location>
</feature>
<accession>A0A7S3NIK4</accession>
<name>A0A7S3NIK4_9STRA</name>
<feature type="compositionally biased region" description="Basic residues" evidence="6">
    <location>
        <begin position="7"/>
        <end position="17"/>
    </location>
</feature>
<evidence type="ECO:0000256" key="6">
    <source>
        <dbReference type="SAM" id="MobiDB-lite"/>
    </source>
</evidence>
<comment type="catalytic activity">
    <reaction evidence="5">
        <text>ATP + H2O = ADP + phosphate + H(+)</text>
        <dbReference type="Rhea" id="RHEA:13065"/>
        <dbReference type="ChEBI" id="CHEBI:15377"/>
        <dbReference type="ChEBI" id="CHEBI:15378"/>
        <dbReference type="ChEBI" id="CHEBI:30616"/>
        <dbReference type="ChEBI" id="CHEBI:43474"/>
        <dbReference type="ChEBI" id="CHEBI:456216"/>
        <dbReference type="EC" id="3.6.4.13"/>
    </reaction>
</comment>
<feature type="domain" description="Helicase C-terminal" evidence="8">
    <location>
        <begin position="282"/>
        <end position="465"/>
    </location>
</feature>
<dbReference type="SMART" id="SM00487">
    <property type="entry name" value="DEXDc"/>
    <property type="match status" value="1"/>
</dbReference>
<dbReference type="GO" id="GO:0003723">
    <property type="term" value="F:RNA binding"/>
    <property type="evidence" value="ECO:0007669"/>
    <property type="project" value="UniProtKB-UniRule"/>
</dbReference>
<dbReference type="GO" id="GO:0003724">
    <property type="term" value="F:RNA helicase activity"/>
    <property type="evidence" value="ECO:0007669"/>
    <property type="project" value="UniProtKB-EC"/>
</dbReference>
<evidence type="ECO:0000256" key="2">
    <source>
        <dbReference type="ARBA" id="ARBA00022801"/>
    </source>
</evidence>
<dbReference type="PROSITE" id="PS51192">
    <property type="entry name" value="HELICASE_ATP_BIND_1"/>
    <property type="match status" value="1"/>
</dbReference>
<keyword evidence="1 5" id="KW-0547">Nucleotide-binding</keyword>
<organism evidence="9">
    <name type="scientific">Aureoumbra lagunensis</name>
    <dbReference type="NCBI Taxonomy" id="44058"/>
    <lineage>
        <taxon>Eukaryota</taxon>
        <taxon>Sar</taxon>
        <taxon>Stramenopiles</taxon>
        <taxon>Ochrophyta</taxon>
        <taxon>Pelagophyceae</taxon>
        <taxon>Pelagomonadales</taxon>
        <taxon>Aureoumbra</taxon>
    </lineage>
</organism>
<sequence length="584" mass="64457">MSPTIPPRKRRRRGGRGKGRDGKQELSGDVSEVKLEERMHSGARTSKTTLAYLTETPFSSLNGIVSDLSLRGIIEKMGYKTMTKVQAETLPISCAGHDLVGKARTGTGKTLAFMLPCVEKAVSAQDDTALVALVISPTRELAYQTLEEGRLVATFHDGISLACVVGGTPIKKDYGPLKRCQILIATPGRLNDHIENTQGFSERLKNIRLLVFDECDQLLDGGFKQAIDAILAALIMTKPYRQTLLFSATLLSDVTRIAQNAMHPHYTITNCVENDEDPTHADIQQIVYIAQDDLDLCTELVARITIAMKQNDHYKIIVFFQTARMTQLYFELVSLIKKQSPLASLFELTQLLEMHSRKSQSHRDRVAKIFRETDEKIIMFTSDVSARGMDYPSISLVIQFGAPTDPAQYIHRLGRTGRGDGVRGTGLLLLAHFEGYFLNELRHLPIKTAQSSIISESDKSMISEASLLAATQLSRETIAQAYQAWLGFYNSNLRKLGWSKEILVTNANAWIRTVCQSSETPALQAKTIGKMGLKGIKGLIIDRSYSASRNAARGSSFSRVDSQPSHSGNSSSSRGRGRGRGRSG</sequence>
<dbReference type="InterPro" id="IPR027417">
    <property type="entry name" value="P-loop_NTPase"/>
</dbReference>
<protein>
    <recommendedName>
        <fullName evidence="5">ATP-dependent RNA helicase</fullName>
        <ecNumber evidence="5">3.6.4.13</ecNumber>
    </recommendedName>
</protein>
<keyword evidence="3 5" id="KW-0067">ATP-binding</keyword>
<dbReference type="PROSITE" id="PS51194">
    <property type="entry name" value="HELICASE_CTER"/>
    <property type="match status" value="1"/>
</dbReference>
<feature type="region of interest" description="Disordered" evidence="6">
    <location>
        <begin position="1"/>
        <end position="29"/>
    </location>
</feature>
<feature type="compositionally biased region" description="Polar residues" evidence="6">
    <location>
        <begin position="552"/>
        <end position="566"/>
    </location>
</feature>
<evidence type="ECO:0000256" key="3">
    <source>
        <dbReference type="ARBA" id="ARBA00022840"/>
    </source>
</evidence>
<keyword evidence="4 5" id="KW-0694">RNA-binding</keyword>
<dbReference type="EC" id="3.6.4.13" evidence="5"/>
<dbReference type="InterPro" id="IPR014001">
    <property type="entry name" value="Helicase_ATP-bd"/>
</dbReference>
<evidence type="ECO:0000256" key="1">
    <source>
        <dbReference type="ARBA" id="ARBA00022741"/>
    </source>
</evidence>
<dbReference type="PANTHER" id="PTHR24031">
    <property type="entry name" value="RNA HELICASE"/>
    <property type="match status" value="1"/>
</dbReference>
<reference evidence="9" key="1">
    <citation type="submission" date="2021-01" db="EMBL/GenBank/DDBJ databases">
        <authorList>
            <person name="Corre E."/>
            <person name="Pelletier E."/>
            <person name="Niang G."/>
            <person name="Scheremetjew M."/>
            <person name="Finn R."/>
            <person name="Kale V."/>
            <person name="Holt S."/>
            <person name="Cochrane G."/>
            <person name="Meng A."/>
            <person name="Brown T."/>
            <person name="Cohen L."/>
        </authorList>
    </citation>
    <scope>NUCLEOTIDE SEQUENCE</scope>
    <source>
        <strain evidence="9">CCMP1510</strain>
    </source>
</reference>